<dbReference type="Gene3D" id="3.20.100.30">
    <property type="entry name" value="VTC, catalytic tunnel domain"/>
    <property type="match status" value="1"/>
</dbReference>
<feature type="domain" description="VTC" evidence="1">
    <location>
        <begin position="3"/>
        <end position="222"/>
    </location>
</feature>
<dbReference type="EMBL" id="MFZI01000029">
    <property type="protein sequence ID" value="OGK20825.1"/>
    <property type="molecule type" value="Genomic_DNA"/>
</dbReference>
<dbReference type="Proteomes" id="UP000177026">
    <property type="component" value="Unassembled WGS sequence"/>
</dbReference>
<evidence type="ECO:0000313" key="2">
    <source>
        <dbReference type="EMBL" id="OGK20825.1"/>
    </source>
</evidence>
<protein>
    <recommendedName>
        <fullName evidence="1">VTC domain-containing protein</fullName>
    </recommendedName>
</protein>
<dbReference type="InterPro" id="IPR042267">
    <property type="entry name" value="VTC_sf"/>
</dbReference>
<name>A0A1F7GPU5_9BACT</name>
<proteinExistence type="predicted"/>
<dbReference type="Pfam" id="PF09359">
    <property type="entry name" value="VTC"/>
    <property type="match status" value="1"/>
</dbReference>
<comment type="caution">
    <text evidence="2">The sequence shown here is derived from an EMBL/GenBank/DDBJ whole genome shotgun (WGS) entry which is preliminary data.</text>
</comment>
<dbReference type="InterPro" id="IPR018966">
    <property type="entry name" value="VTC_domain"/>
</dbReference>
<accession>A0A1F7GPU5</accession>
<dbReference type="GO" id="GO:0006799">
    <property type="term" value="P:polyphosphate biosynthetic process"/>
    <property type="evidence" value="ECO:0007669"/>
    <property type="project" value="UniProtKB-ARBA"/>
</dbReference>
<reference evidence="2 3" key="1">
    <citation type="journal article" date="2016" name="Nat. Commun.">
        <title>Thousands of microbial genomes shed light on interconnected biogeochemical processes in an aquifer system.</title>
        <authorList>
            <person name="Anantharaman K."/>
            <person name="Brown C.T."/>
            <person name="Hug L.A."/>
            <person name="Sharon I."/>
            <person name="Castelle C.J."/>
            <person name="Probst A.J."/>
            <person name="Thomas B.C."/>
            <person name="Singh A."/>
            <person name="Wilkins M.J."/>
            <person name="Karaoz U."/>
            <person name="Brodie E.L."/>
            <person name="Williams K.H."/>
            <person name="Hubbard S.S."/>
            <person name="Banfield J.F."/>
        </authorList>
    </citation>
    <scope>NUCLEOTIDE SEQUENCE [LARGE SCALE GENOMIC DNA]</scope>
</reference>
<sequence>MKTEYKYFIPRAISSFILANLKNFIISDPYSGEGGSYRVSSVYLETLNMTSYLDKLNGLSKRLKLRVRWYPSGTHLFNTLELKYKIYDKLVKKRFPVDTNTLKKILLNDHEQIGKDCSDGIQKFILLKKANAMYPFIRIDYIRRAYVGKVDKNVRITFDQDIRCCRYVDFQSLPTIPSLPSRSVIMEIKSHGYFPTWLTYIIKKYGLQRAAISKYVSSVQRLAYNSSLLIK</sequence>
<evidence type="ECO:0000313" key="3">
    <source>
        <dbReference type="Proteomes" id="UP000177026"/>
    </source>
</evidence>
<dbReference type="AlphaFoldDB" id="A0A1F7GPU5"/>
<evidence type="ECO:0000259" key="1">
    <source>
        <dbReference type="Pfam" id="PF09359"/>
    </source>
</evidence>
<dbReference type="CDD" id="cd07750">
    <property type="entry name" value="PolyPPase_VTC_like"/>
    <property type="match status" value="1"/>
</dbReference>
<gene>
    <name evidence="2" type="ORF">A2866_04065</name>
</gene>
<organism evidence="2 3">
    <name type="scientific">Candidatus Roizmanbacteria bacterium RIFCSPHIGHO2_01_FULL_39_8</name>
    <dbReference type="NCBI Taxonomy" id="1802033"/>
    <lineage>
        <taxon>Bacteria</taxon>
        <taxon>Candidatus Roizmaniibacteriota</taxon>
    </lineage>
</organism>